<keyword evidence="7" id="KW-1185">Reference proteome</keyword>
<proteinExistence type="inferred from homology"/>
<comment type="similarity">
    <text evidence="1">Belongs to the metallo-beta-lactamase superfamily.</text>
</comment>
<dbReference type="Pfam" id="PF00753">
    <property type="entry name" value="Lactamase_B"/>
    <property type="match status" value="1"/>
</dbReference>
<dbReference type="Gene3D" id="3.60.15.10">
    <property type="entry name" value="Ribonuclease Z/Hydroxyacylglutathione hydrolase-like"/>
    <property type="match status" value="1"/>
</dbReference>
<reference evidence="7" key="1">
    <citation type="journal article" date="2019" name="Int. J. Syst. Evol. Microbiol.">
        <title>The Global Catalogue of Microorganisms (GCM) 10K type strain sequencing project: providing services to taxonomists for standard genome sequencing and annotation.</title>
        <authorList>
            <consortium name="The Broad Institute Genomics Platform"/>
            <consortium name="The Broad Institute Genome Sequencing Center for Infectious Disease"/>
            <person name="Wu L."/>
            <person name="Ma J."/>
        </authorList>
    </citation>
    <scope>NUCLEOTIDE SEQUENCE [LARGE SCALE GENOMIC DNA]</scope>
    <source>
        <strain evidence="7">NBRC 105857</strain>
    </source>
</reference>
<evidence type="ECO:0000313" key="6">
    <source>
        <dbReference type="EMBL" id="GLR25362.1"/>
    </source>
</evidence>
<dbReference type="CDD" id="cd07742">
    <property type="entry name" value="metallo-hydrolase-like_MBL-fold"/>
    <property type="match status" value="1"/>
</dbReference>
<keyword evidence="2" id="KW-0479">Metal-binding</keyword>
<dbReference type="SUPFAM" id="SSF56281">
    <property type="entry name" value="Metallo-hydrolase/oxidoreductase"/>
    <property type="match status" value="1"/>
</dbReference>
<organism evidence="6 7">
    <name type="scientific">Limnobacter litoralis</name>
    <dbReference type="NCBI Taxonomy" id="481366"/>
    <lineage>
        <taxon>Bacteria</taxon>
        <taxon>Pseudomonadati</taxon>
        <taxon>Pseudomonadota</taxon>
        <taxon>Betaproteobacteria</taxon>
        <taxon>Burkholderiales</taxon>
        <taxon>Burkholderiaceae</taxon>
        <taxon>Limnobacter</taxon>
    </lineage>
</organism>
<dbReference type="SMART" id="SM00849">
    <property type="entry name" value="Lactamase_B"/>
    <property type="match status" value="1"/>
</dbReference>
<dbReference type="RefSeq" id="WP_348534570.1">
    <property type="nucleotide sequence ID" value="NZ_BSOJ01000006.1"/>
</dbReference>
<dbReference type="EMBL" id="BSOJ01000006">
    <property type="protein sequence ID" value="GLR25362.1"/>
    <property type="molecule type" value="Genomic_DNA"/>
</dbReference>
<sequence>MRIHHLNCGTLCPYCERLINGKGSWTKPGKMICHCMLIETNQGLVLVDTGFGTSDIENPGQLGKPFLALTGAQLNPSDTALAQITALGFQREDVQHIVLTHLDLDHAGGISDFPNAKVHVYRPEHEAAMHPSWREKSRYRPAHFKHNPKWVLHDSGGDQWFGFSGIQVIEGLGDDVALIPLTGHTQGHCGVAVRSAGGWKLHAGDAYFYHGQMEAQPHQPVGLKIFENLVQINKRQRLENQLRLRELALEHRGQVEVFCAHDPVEFERYA</sequence>
<accession>A0ABQ5YML2</accession>
<protein>
    <submittedName>
        <fullName evidence="6">MBL fold metallo-hydrolase</fullName>
    </submittedName>
</protein>
<evidence type="ECO:0000313" key="7">
    <source>
        <dbReference type="Proteomes" id="UP001156664"/>
    </source>
</evidence>
<dbReference type="Proteomes" id="UP001156664">
    <property type="component" value="Unassembled WGS sequence"/>
</dbReference>
<dbReference type="InterPro" id="IPR036866">
    <property type="entry name" value="RibonucZ/Hydroxyglut_hydro"/>
</dbReference>
<dbReference type="InterPro" id="IPR051013">
    <property type="entry name" value="MBL_superfamily_lactonases"/>
</dbReference>
<feature type="domain" description="Metallo-beta-lactamase" evidence="5">
    <location>
        <begin position="32"/>
        <end position="261"/>
    </location>
</feature>
<dbReference type="PANTHER" id="PTHR42978:SF3">
    <property type="entry name" value="BLR3078 PROTEIN"/>
    <property type="match status" value="1"/>
</dbReference>
<evidence type="ECO:0000256" key="1">
    <source>
        <dbReference type="ARBA" id="ARBA00007749"/>
    </source>
</evidence>
<name>A0ABQ5YML2_9BURK</name>
<gene>
    <name evidence="6" type="ORF">GCM10007875_04500</name>
</gene>
<comment type="caution">
    <text evidence="6">The sequence shown here is derived from an EMBL/GenBank/DDBJ whole genome shotgun (WGS) entry which is preliminary data.</text>
</comment>
<dbReference type="InterPro" id="IPR001279">
    <property type="entry name" value="Metallo-B-lactamas"/>
</dbReference>
<keyword evidence="3" id="KW-0378">Hydrolase</keyword>
<keyword evidence="4" id="KW-0862">Zinc</keyword>
<evidence type="ECO:0000256" key="4">
    <source>
        <dbReference type="ARBA" id="ARBA00022833"/>
    </source>
</evidence>
<evidence type="ECO:0000256" key="3">
    <source>
        <dbReference type="ARBA" id="ARBA00022801"/>
    </source>
</evidence>
<dbReference type="PANTHER" id="PTHR42978">
    <property type="entry name" value="QUORUM-QUENCHING LACTONASE YTNP-RELATED-RELATED"/>
    <property type="match status" value="1"/>
</dbReference>
<evidence type="ECO:0000259" key="5">
    <source>
        <dbReference type="SMART" id="SM00849"/>
    </source>
</evidence>
<evidence type="ECO:0000256" key="2">
    <source>
        <dbReference type="ARBA" id="ARBA00022723"/>
    </source>
</evidence>